<feature type="transmembrane region" description="Helical" evidence="1">
    <location>
        <begin position="12"/>
        <end position="31"/>
    </location>
</feature>
<evidence type="ECO:0000256" key="1">
    <source>
        <dbReference type="SAM" id="Phobius"/>
    </source>
</evidence>
<dbReference type="EMBL" id="BSYO01000020">
    <property type="protein sequence ID" value="GMH19036.1"/>
    <property type="molecule type" value="Genomic_DNA"/>
</dbReference>
<keyword evidence="1" id="KW-0812">Transmembrane</keyword>
<dbReference type="PANTHER" id="PTHR33417">
    <property type="entry name" value="G-BOX BINDING PROTEIN"/>
    <property type="match status" value="1"/>
</dbReference>
<proteinExistence type="predicted"/>
<protein>
    <submittedName>
        <fullName evidence="2">Uncharacterized protein</fullName>
    </submittedName>
</protein>
<organism evidence="2 3">
    <name type="scientific">Nepenthes gracilis</name>
    <name type="common">Slender pitcher plant</name>
    <dbReference type="NCBI Taxonomy" id="150966"/>
    <lineage>
        <taxon>Eukaryota</taxon>
        <taxon>Viridiplantae</taxon>
        <taxon>Streptophyta</taxon>
        <taxon>Embryophyta</taxon>
        <taxon>Tracheophyta</taxon>
        <taxon>Spermatophyta</taxon>
        <taxon>Magnoliopsida</taxon>
        <taxon>eudicotyledons</taxon>
        <taxon>Gunneridae</taxon>
        <taxon>Pentapetalae</taxon>
        <taxon>Caryophyllales</taxon>
        <taxon>Nepenthaceae</taxon>
        <taxon>Nepenthes</taxon>
    </lineage>
</organism>
<gene>
    <name evidence="2" type="ORF">Nepgr_020877</name>
</gene>
<keyword evidence="1" id="KW-1133">Transmembrane helix</keyword>
<keyword evidence="1" id="KW-0472">Membrane</keyword>
<dbReference type="Proteomes" id="UP001279734">
    <property type="component" value="Unassembled WGS sequence"/>
</dbReference>
<sequence length="89" mass="10217">MATANRWLRPEVYPLFAAVGVAIGICGFQLVRNILSNPEVRVNKEKRAAGVLENFAEGEKYKEHSLRRFLRNRAPEIMPTINRFFSDPK</sequence>
<name>A0AAD3XWT4_NEPGR</name>
<dbReference type="Pfam" id="PF06522">
    <property type="entry name" value="B12D"/>
    <property type="match status" value="1"/>
</dbReference>
<dbReference type="AlphaFoldDB" id="A0AAD3XWT4"/>
<evidence type="ECO:0000313" key="3">
    <source>
        <dbReference type="Proteomes" id="UP001279734"/>
    </source>
</evidence>
<accession>A0AAD3XWT4</accession>
<dbReference type="InterPro" id="IPR010530">
    <property type="entry name" value="B12D"/>
</dbReference>
<keyword evidence="3" id="KW-1185">Reference proteome</keyword>
<evidence type="ECO:0000313" key="2">
    <source>
        <dbReference type="EMBL" id="GMH19036.1"/>
    </source>
</evidence>
<reference evidence="2" key="1">
    <citation type="submission" date="2023-05" db="EMBL/GenBank/DDBJ databases">
        <title>Nepenthes gracilis genome sequencing.</title>
        <authorList>
            <person name="Fukushima K."/>
        </authorList>
    </citation>
    <scope>NUCLEOTIDE SEQUENCE</scope>
    <source>
        <strain evidence="2">SING2019-196</strain>
    </source>
</reference>
<comment type="caution">
    <text evidence="2">The sequence shown here is derived from an EMBL/GenBank/DDBJ whole genome shotgun (WGS) entry which is preliminary data.</text>
</comment>